<keyword evidence="7" id="KW-0256">Endoplasmic reticulum</keyword>
<feature type="signal peptide" evidence="13">
    <location>
        <begin position="1"/>
        <end position="17"/>
    </location>
</feature>
<evidence type="ECO:0000259" key="14">
    <source>
        <dbReference type="Pfam" id="PF23860"/>
    </source>
</evidence>
<evidence type="ECO:0000256" key="6">
    <source>
        <dbReference type="ARBA" id="ARBA00022729"/>
    </source>
</evidence>
<keyword evidence="8 12" id="KW-1133">Transmembrane helix</keyword>
<dbReference type="InterPro" id="IPR055374">
    <property type="entry name" value="Ribophorin_II_3rd"/>
</dbReference>
<organism evidence="16 17">
    <name type="scientific">Phellinidium pouzarii</name>
    <dbReference type="NCBI Taxonomy" id="167371"/>
    <lineage>
        <taxon>Eukaryota</taxon>
        <taxon>Fungi</taxon>
        <taxon>Dikarya</taxon>
        <taxon>Basidiomycota</taxon>
        <taxon>Agaricomycotina</taxon>
        <taxon>Agaricomycetes</taxon>
        <taxon>Hymenochaetales</taxon>
        <taxon>Hymenochaetaceae</taxon>
        <taxon>Phellinidium</taxon>
    </lineage>
</organism>
<keyword evidence="17" id="KW-1185">Reference proteome</keyword>
<evidence type="ECO:0000256" key="8">
    <source>
        <dbReference type="ARBA" id="ARBA00022989"/>
    </source>
</evidence>
<name>A0A4S4L0A0_9AGAM</name>
<comment type="subcellular location">
    <subcellularLocation>
        <location evidence="2">Endoplasmic reticulum membrane</location>
        <topology evidence="2">Multi-pass membrane protein</topology>
    </subcellularLocation>
</comment>
<evidence type="ECO:0000256" key="11">
    <source>
        <dbReference type="ARBA" id="ARBA00032139"/>
    </source>
</evidence>
<dbReference type="AlphaFoldDB" id="A0A4S4L0A0"/>
<dbReference type="Pfam" id="PF25147">
    <property type="entry name" value="Ribophorin_II_C"/>
    <property type="match status" value="1"/>
</dbReference>
<dbReference type="GO" id="GO:0006487">
    <property type="term" value="P:protein N-linked glycosylation"/>
    <property type="evidence" value="ECO:0007669"/>
    <property type="project" value="TreeGrafter"/>
</dbReference>
<evidence type="ECO:0000256" key="3">
    <source>
        <dbReference type="ARBA" id="ARBA00004922"/>
    </source>
</evidence>
<comment type="function">
    <text evidence="1">Subunit of the oligosaccharyl transferase (OST) complex that catalyzes the initial transfer of a defined glycan (Glc(3)Man(9)GlcNAc(2) in eukaryotes) from the lipid carrier dolichol-pyrophosphate to an asparagine residue within an Asn-X-Ser/Thr consensus motif in nascent polypeptide chains, the first step in protein N-glycosylation. N-glycosylation occurs cotranslationally and the complex associates with the Sec61 complex at the channel-forming translocon complex that mediates protein translocation across the endoplasmic reticulum (ER). All subunits are required for a maximal enzyme activity.</text>
</comment>
<dbReference type="PANTHER" id="PTHR12640">
    <property type="entry name" value="RIBOPHORIN II"/>
    <property type="match status" value="1"/>
</dbReference>
<gene>
    <name evidence="16" type="ORF">EW145_g5366</name>
</gene>
<evidence type="ECO:0000313" key="17">
    <source>
        <dbReference type="Proteomes" id="UP000308199"/>
    </source>
</evidence>
<evidence type="ECO:0000256" key="5">
    <source>
        <dbReference type="ARBA" id="ARBA00022692"/>
    </source>
</evidence>
<evidence type="ECO:0000256" key="2">
    <source>
        <dbReference type="ARBA" id="ARBA00004477"/>
    </source>
</evidence>
<keyword evidence="6 13" id="KW-0732">Signal</keyword>
<proteinExistence type="inferred from homology"/>
<dbReference type="InterPro" id="IPR056790">
    <property type="entry name" value="Ribophorin_II_C"/>
</dbReference>
<feature type="transmembrane region" description="Helical" evidence="12">
    <location>
        <begin position="218"/>
        <end position="237"/>
    </location>
</feature>
<evidence type="ECO:0000256" key="4">
    <source>
        <dbReference type="ARBA" id="ARBA00009038"/>
    </source>
</evidence>
<dbReference type="Proteomes" id="UP000308199">
    <property type="component" value="Unassembled WGS sequence"/>
</dbReference>
<dbReference type="OrthoDB" id="432292at2759"/>
<feature type="chain" id="PRO_5044190561" description="Ribophorin II" evidence="13">
    <location>
        <begin position="18"/>
        <end position="250"/>
    </location>
</feature>
<dbReference type="EMBL" id="SGPK01000323">
    <property type="protein sequence ID" value="THH04652.1"/>
    <property type="molecule type" value="Genomic_DNA"/>
</dbReference>
<keyword evidence="9 12" id="KW-0472">Membrane</keyword>
<evidence type="ECO:0000256" key="12">
    <source>
        <dbReference type="SAM" id="Phobius"/>
    </source>
</evidence>
<dbReference type="Pfam" id="PF23860">
    <property type="entry name" value="Ribophorin_II_3rd"/>
    <property type="match status" value="1"/>
</dbReference>
<dbReference type="UniPathway" id="UPA00378"/>
<feature type="domain" description="Ribophorin II C-terminal" evidence="15">
    <location>
        <begin position="162"/>
        <end position="244"/>
    </location>
</feature>
<evidence type="ECO:0000256" key="9">
    <source>
        <dbReference type="ARBA" id="ARBA00023136"/>
    </source>
</evidence>
<evidence type="ECO:0000313" key="16">
    <source>
        <dbReference type="EMBL" id="THH04652.1"/>
    </source>
</evidence>
<comment type="caution">
    <text evidence="16">The sequence shown here is derived from an EMBL/GenBank/DDBJ whole genome shotgun (WGS) entry which is preliminary data.</text>
</comment>
<feature type="domain" description="Ribophorin II third" evidence="14">
    <location>
        <begin position="27"/>
        <end position="94"/>
    </location>
</feature>
<protein>
    <recommendedName>
        <fullName evidence="11">Ribophorin II</fullName>
    </recommendedName>
    <alternativeName>
        <fullName evidence="10">Ribophorin-2</fullName>
    </alternativeName>
</protein>
<reference evidence="16 17" key="1">
    <citation type="submission" date="2019-02" db="EMBL/GenBank/DDBJ databases">
        <title>Genome sequencing of the rare red list fungi Phellinidium pouzarii.</title>
        <authorList>
            <person name="Buettner E."/>
            <person name="Kellner H."/>
        </authorList>
    </citation>
    <scope>NUCLEOTIDE SEQUENCE [LARGE SCALE GENOMIC DNA]</scope>
    <source>
        <strain evidence="16 17">DSM 108285</strain>
    </source>
</reference>
<feature type="transmembrane region" description="Helical" evidence="12">
    <location>
        <begin position="172"/>
        <end position="188"/>
    </location>
</feature>
<accession>A0A4S4L0A0</accession>
<keyword evidence="5 12" id="KW-0812">Transmembrane</keyword>
<sequence>MARSFLFIPLFAAVVSAAQLAVQSAHVSITSSEGSQLHTETLDIGGRVPSSALVLSPTDSLKLSFTVTGKDDGKGVQPHQAFLRFYDEETGEEGIQPNMARPPVSIPPTSTAPLSVSLILGSFVYDPLQVHLFDLALPESATPPQHPDESTFYPLPEIQHTFRPDPKSPPQFISAVFAAVVLSPWLALFPMILPFVTLLAAFEGLLLWYWVALRIGQVLAYGAVLGSLTTFAGNRALKALAKWRIEGGRK</sequence>
<comment type="pathway">
    <text evidence="3">Protein modification; protein glycosylation.</text>
</comment>
<comment type="similarity">
    <text evidence="4">Belongs to the SWP1 family.</text>
</comment>
<evidence type="ECO:0000256" key="13">
    <source>
        <dbReference type="SAM" id="SignalP"/>
    </source>
</evidence>
<dbReference type="InterPro" id="IPR008814">
    <property type="entry name" value="Swp1"/>
</dbReference>
<evidence type="ECO:0000259" key="15">
    <source>
        <dbReference type="Pfam" id="PF25147"/>
    </source>
</evidence>
<evidence type="ECO:0000256" key="7">
    <source>
        <dbReference type="ARBA" id="ARBA00022824"/>
    </source>
</evidence>
<dbReference type="GO" id="GO:0008250">
    <property type="term" value="C:oligosaccharyltransferase complex"/>
    <property type="evidence" value="ECO:0007669"/>
    <property type="project" value="InterPro"/>
</dbReference>
<dbReference type="PANTHER" id="PTHR12640:SF0">
    <property type="entry name" value="DOLICHYL-DIPHOSPHOOLIGOSACCHARIDE--PROTEIN GLYCOSYLTRANSFERASE SUBUNIT 2"/>
    <property type="match status" value="1"/>
</dbReference>
<evidence type="ECO:0000256" key="10">
    <source>
        <dbReference type="ARBA" id="ARBA00030078"/>
    </source>
</evidence>
<evidence type="ECO:0000256" key="1">
    <source>
        <dbReference type="ARBA" id="ARBA00002791"/>
    </source>
</evidence>